<organism evidence="2 3">
    <name type="scientific">Scleroderma citrinum Foug A</name>
    <dbReference type="NCBI Taxonomy" id="1036808"/>
    <lineage>
        <taxon>Eukaryota</taxon>
        <taxon>Fungi</taxon>
        <taxon>Dikarya</taxon>
        <taxon>Basidiomycota</taxon>
        <taxon>Agaricomycotina</taxon>
        <taxon>Agaricomycetes</taxon>
        <taxon>Agaricomycetidae</taxon>
        <taxon>Boletales</taxon>
        <taxon>Sclerodermatineae</taxon>
        <taxon>Sclerodermataceae</taxon>
        <taxon>Scleroderma</taxon>
    </lineage>
</organism>
<dbReference type="Proteomes" id="UP000053989">
    <property type="component" value="Unassembled WGS sequence"/>
</dbReference>
<proteinExistence type="predicted"/>
<dbReference type="EMBL" id="KN822039">
    <property type="protein sequence ID" value="KIM62922.1"/>
    <property type="molecule type" value="Genomic_DNA"/>
</dbReference>
<protein>
    <submittedName>
        <fullName evidence="2">Uncharacterized protein</fullName>
    </submittedName>
</protein>
<reference evidence="3" key="2">
    <citation type="submission" date="2015-01" db="EMBL/GenBank/DDBJ databases">
        <title>Evolutionary Origins and Diversification of the Mycorrhizal Mutualists.</title>
        <authorList>
            <consortium name="DOE Joint Genome Institute"/>
            <consortium name="Mycorrhizal Genomics Consortium"/>
            <person name="Kohler A."/>
            <person name="Kuo A."/>
            <person name="Nagy L.G."/>
            <person name="Floudas D."/>
            <person name="Copeland A."/>
            <person name="Barry K.W."/>
            <person name="Cichocki N."/>
            <person name="Veneault-Fourrey C."/>
            <person name="LaButti K."/>
            <person name="Lindquist E.A."/>
            <person name="Lipzen A."/>
            <person name="Lundell T."/>
            <person name="Morin E."/>
            <person name="Murat C."/>
            <person name="Riley R."/>
            <person name="Ohm R."/>
            <person name="Sun H."/>
            <person name="Tunlid A."/>
            <person name="Henrissat B."/>
            <person name="Grigoriev I.V."/>
            <person name="Hibbett D.S."/>
            <person name="Martin F."/>
        </authorList>
    </citation>
    <scope>NUCLEOTIDE SEQUENCE [LARGE SCALE GENOMIC DNA]</scope>
    <source>
        <strain evidence="3">Foug A</strain>
    </source>
</reference>
<dbReference type="AlphaFoldDB" id="A0A0C3ADA2"/>
<feature type="region of interest" description="Disordered" evidence="1">
    <location>
        <begin position="96"/>
        <end position="119"/>
    </location>
</feature>
<dbReference type="InParanoid" id="A0A0C3ADA2"/>
<sequence length="129" mass="14093">MVAAAQAYQAEMPGMKHFRCNLFSSETLTSSLNHRCQCTNHTGGPVNRMRILSTPPGPRRAFLTQTLIRPREEVVLAPYQSSLQWRLYGASSALHGPGGSLLPSPRRGSDSPSPRGESTQLAVFTIKIT</sequence>
<evidence type="ECO:0000256" key="1">
    <source>
        <dbReference type="SAM" id="MobiDB-lite"/>
    </source>
</evidence>
<evidence type="ECO:0000313" key="3">
    <source>
        <dbReference type="Proteomes" id="UP000053989"/>
    </source>
</evidence>
<accession>A0A0C3ADA2</accession>
<gene>
    <name evidence="2" type="ORF">SCLCIDRAFT_782311</name>
</gene>
<keyword evidence="3" id="KW-1185">Reference proteome</keyword>
<feature type="compositionally biased region" description="Low complexity" evidence="1">
    <location>
        <begin position="100"/>
        <end position="118"/>
    </location>
</feature>
<evidence type="ECO:0000313" key="2">
    <source>
        <dbReference type="EMBL" id="KIM62922.1"/>
    </source>
</evidence>
<dbReference type="HOGENOM" id="CLU_1950093_0_0_1"/>
<name>A0A0C3ADA2_9AGAM</name>
<reference evidence="2 3" key="1">
    <citation type="submission" date="2014-04" db="EMBL/GenBank/DDBJ databases">
        <authorList>
            <consortium name="DOE Joint Genome Institute"/>
            <person name="Kuo A."/>
            <person name="Kohler A."/>
            <person name="Nagy L.G."/>
            <person name="Floudas D."/>
            <person name="Copeland A."/>
            <person name="Barry K.W."/>
            <person name="Cichocki N."/>
            <person name="Veneault-Fourrey C."/>
            <person name="LaButti K."/>
            <person name="Lindquist E.A."/>
            <person name="Lipzen A."/>
            <person name="Lundell T."/>
            <person name="Morin E."/>
            <person name="Murat C."/>
            <person name="Sun H."/>
            <person name="Tunlid A."/>
            <person name="Henrissat B."/>
            <person name="Grigoriev I.V."/>
            <person name="Hibbett D.S."/>
            <person name="Martin F."/>
            <person name="Nordberg H.P."/>
            <person name="Cantor M.N."/>
            <person name="Hua S.X."/>
        </authorList>
    </citation>
    <scope>NUCLEOTIDE SEQUENCE [LARGE SCALE GENOMIC DNA]</scope>
    <source>
        <strain evidence="2 3">Foug A</strain>
    </source>
</reference>